<feature type="signal peptide" evidence="3">
    <location>
        <begin position="1"/>
        <end position="26"/>
    </location>
</feature>
<feature type="domain" description="Choice-of-anchor I" evidence="4">
    <location>
        <begin position="64"/>
        <end position="542"/>
    </location>
</feature>
<protein>
    <submittedName>
        <fullName evidence="5">Choice-of-anchor I family protein</fullName>
    </submittedName>
</protein>
<comment type="caution">
    <text evidence="5">The sequence shown here is derived from an EMBL/GenBank/DDBJ whole genome shotgun (WGS) entry which is preliminary data.</text>
</comment>
<dbReference type="Proteomes" id="UP000664332">
    <property type="component" value="Unassembled WGS sequence"/>
</dbReference>
<sequence>MSPRNRSRTRLVAAVTALGVTVATTAAAPQATADSAAYPITVNAAGGSDVTMVPFSTYDSGVTQQSAAEIAVYHPASKHALITNAQSATVDVVSLADPNKPVKLYSLAIGDGVDVNSVDVRADGLAVVVANPKGDAKATRKGKAYFFDGAADTDKGVLGSVELGYLPDMVKISPDGRFAVVANEGEPADDNSVDPEGSVSIITLADTVTAPGQDQVREVAFDAYNDNPPAGVRIRPGSTAAKDFEPEYVTISGGTAYVALQENNAIAVIDIDNAAVTKVFGLGYVDYREVKTDFSDKDETFELKNWPVKGLPMPDGITSFTKDGTTYIVTANEGDGREYGKKPNKYTDEQRVKKLDLCDDFADMSGEEIKALTQDTQLGRLKVLTDMGRDADRDCYSELYAFGGRGFSIYNASTGERVFNSGSEFAEVIAKNGDLATMLDGWRSDDKLSEPEAAEVARVGDRTFALIGLERASGVMVYDITDPAEASFQTFVANFDPTKDVDDPGAGDFSPESVHFIPAKLSPTGADMVMVANEWSGTTTFYSFKVSGTAPAPEPEPGTTTPGTTPDDTTPSTTGQGSSKDTRTDKSGSATTGGIIIAVAAVLAAIAALVPHLAPTLLSGLPRLPLALGWPPMK</sequence>
<dbReference type="Gene3D" id="2.130.10.10">
    <property type="entry name" value="YVTN repeat-like/Quinoprotein amine dehydrogenase"/>
    <property type="match status" value="1"/>
</dbReference>
<keyword evidence="2" id="KW-0812">Transmembrane</keyword>
<keyword evidence="2" id="KW-1133">Transmembrane helix</keyword>
<evidence type="ECO:0000256" key="2">
    <source>
        <dbReference type="SAM" id="Phobius"/>
    </source>
</evidence>
<feature type="region of interest" description="Disordered" evidence="1">
    <location>
        <begin position="546"/>
        <end position="590"/>
    </location>
</feature>
<dbReference type="PANTHER" id="PTHR46928:SF1">
    <property type="entry name" value="MESENCHYME-SPECIFIC CELL SURFACE GLYCOPROTEIN"/>
    <property type="match status" value="1"/>
</dbReference>
<dbReference type="InterPro" id="IPR052956">
    <property type="entry name" value="Mesenchyme-surface_protein"/>
</dbReference>
<organism evidence="5 6">
    <name type="scientific">Corynebacterium mendelii</name>
    <dbReference type="NCBI Taxonomy" id="2765362"/>
    <lineage>
        <taxon>Bacteria</taxon>
        <taxon>Bacillati</taxon>
        <taxon>Actinomycetota</taxon>
        <taxon>Actinomycetes</taxon>
        <taxon>Mycobacteriales</taxon>
        <taxon>Corynebacteriaceae</taxon>
        <taxon>Corynebacterium</taxon>
    </lineage>
</organism>
<dbReference type="InterPro" id="IPR055188">
    <property type="entry name" value="Choice_anch_I"/>
</dbReference>
<evidence type="ECO:0000256" key="3">
    <source>
        <dbReference type="SAM" id="SignalP"/>
    </source>
</evidence>
<dbReference type="RefSeq" id="WP_207117539.1">
    <property type="nucleotide sequence ID" value="NZ_JAFLEQ010000003.1"/>
</dbReference>
<dbReference type="InterPro" id="IPR006311">
    <property type="entry name" value="TAT_signal"/>
</dbReference>
<feature type="chain" id="PRO_5039081819" evidence="3">
    <location>
        <begin position="27"/>
        <end position="634"/>
    </location>
</feature>
<evidence type="ECO:0000259" key="4">
    <source>
        <dbReference type="Pfam" id="PF22494"/>
    </source>
</evidence>
<feature type="compositionally biased region" description="Low complexity" evidence="1">
    <location>
        <begin position="547"/>
        <end position="575"/>
    </location>
</feature>
<proteinExistence type="predicted"/>
<dbReference type="PANTHER" id="PTHR46928">
    <property type="entry name" value="MESENCHYME-SPECIFIC CELL SURFACE GLYCOPROTEIN"/>
    <property type="match status" value="1"/>
</dbReference>
<name>A0A939DXP2_9CORY</name>
<dbReference type="PROSITE" id="PS51318">
    <property type="entry name" value="TAT"/>
    <property type="match status" value="1"/>
</dbReference>
<accession>A0A939DXP2</accession>
<dbReference type="AlphaFoldDB" id="A0A939DXP2"/>
<dbReference type="SUPFAM" id="SSF75011">
    <property type="entry name" value="3-carboxy-cis,cis-mucoante lactonizing enzyme"/>
    <property type="match status" value="1"/>
</dbReference>
<evidence type="ECO:0000256" key="1">
    <source>
        <dbReference type="SAM" id="MobiDB-lite"/>
    </source>
</evidence>
<dbReference type="Pfam" id="PF22494">
    <property type="entry name" value="choice_anch_I"/>
    <property type="match status" value="1"/>
</dbReference>
<keyword evidence="6" id="KW-1185">Reference proteome</keyword>
<reference evidence="5" key="1">
    <citation type="submission" date="2021-03" db="EMBL/GenBank/DDBJ databases">
        <authorList>
            <person name="Sun Q."/>
        </authorList>
    </citation>
    <scope>NUCLEOTIDE SEQUENCE</scope>
    <source>
        <strain evidence="5">CCM 8862</strain>
    </source>
</reference>
<gene>
    <name evidence="5" type="ORF">JZY06_00590</name>
</gene>
<feature type="transmembrane region" description="Helical" evidence="2">
    <location>
        <begin position="593"/>
        <end position="614"/>
    </location>
</feature>
<dbReference type="EMBL" id="JAFLEQ010000003">
    <property type="protein sequence ID" value="MBN9643134.1"/>
    <property type="molecule type" value="Genomic_DNA"/>
</dbReference>
<keyword evidence="2" id="KW-0472">Membrane</keyword>
<dbReference type="InterPro" id="IPR015943">
    <property type="entry name" value="WD40/YVTN_repeat-like_dom_sf"/>
</dbReference>
<keyword evidence="3" id="KW-0732">Signal</keyword>
<evidence type="ECO:0000313" key="5">
    <source>
        <dbReference type="EMBL" id="MBN9643134.1"/>
    </source>
</evidence>
<dbReference type="NCBIfam" id="NF038117">
    <property type="entry name" value="choice_anch_I"/>
    <property type="match status" value="1"/>
</dbReference>
<evidence type="ECO:0000313" key="6">
    <source>
        <dbReference type="Proteomes" id="UP000664332"/>
    </source>
</evidence>